<accession>A0A9N9E3N1</accession>
<sequence length="273" mass="31323">MRLDLISDEDSLKKLSINRGSFEKIDDQDDYRPDSPEQKICASNSSNYSLQEFSIGFHKKKHRKCFNFSPKFHSSKHLYGRSRSDSSQQECTSSSSNYSQESDNGSHEGKRSGPTSLQKSGNKRHKSSSHHSIPKWDQNAQAKVPQSGTNYYSPMAPSSEECHHQIDEQLFRQNKQIYLILLKNSDDINELKNELKQQKAKQENEFLPRALDHDFEKNDALSQESVKIIAAEETGENENIDTTITIETQEQTIMENILNSRKINDELFGVNFD</sequence>
<gene>
    <name evidence="2" type="ORF">DERYTH_LOCUS10815</name>
</gene>
<reference evidence="2" key="1">
    <citation type="submission" date="2021-06" db="EMBL/GenBank/DDBJ databases">
        <authorList>
            <person name="Kallberg Y."/>
            <person name="Tangrot J."/>
            <person name="Rosling A."/>
        </authorList>
    </citation>
    <scope>NUCLEOTIDE SEQUENCE</scope>
    <source>
        <strain evidence="2">MA453B</strain>
    </source>
</reference>
<dbReference type="OrthoDB" id="10628335at2759"/>
<proteinExistence type="predicted"/>
<feature type="compositionally biased region" description="Polar residues" evidence="1">
    <location>
        <begin position="138"/>
        <end position="152"/>
    </location>
</feature>
<dbReference type="Proteomes" id="UP000789405">
    <property type="component" value="Unassembled WGS sequence"/>
</dbReference>
<evidence type="ECO:0000313" key="3">
    <source>
        <dbReference type="Proteomes" id="UP000789405"/>
    </source>
</evidence>
<feature type="compositionally biased region" description="Low complexity" evidence="1">
    <location>
        <begin position="85"/>
        <end position="103"/>
    </location>
</feature>
<protein>
    <submittedName>
        <fullName evidence="2">3785_t:CDS:1</fullName>
    </submittedName>
</protein>
<keyword evidence="3" id="KW-1185">Reference proteome</keyword>
<dbReference type="EMBL" id="CAJVPY010006447">
    <property type="protein sequence ID" value="CAG8662972.1"/>
    <property type="molecule type" value="Genomic_DNA"/>
</dbReference>
<feature type="region of interest" description="Disordered" evidence="1">
    <location>
        <begin position="77"/>
        <end position="160"/>
    </location>
</feature>
<name>A0A9N9E3N1_9GLOM</name>
<feature type="compositionally biased region" description="Basic residues" evidence="1">
    <location>
        <begin position="121"/>
        <end position="133"/>
    </location>
</feature>
<organism evidence="2 3">
    <name type="scientific">Dentiscutata erythropus</name>
    <dbReference type="NCBI Taxonomy" id="1348616"/>
    <lineage>
        <taxon>Eukaryota</taxon>
        <taxon>Fungi</taxon>
        <taxon>Fungi incertae sedis</taxon>
        <taxon>Mucoromycota</taxon>
        <taxon>Glomeromycotina</taxon>
        <taxon>Glomeromycetes</taxon>
        <taxon>Diversisporales</taxon>
        <taxon>Gigasporaceae</taxon>
        <taxon>Dentiscutata</taxon>
    </lineage>
</organism>
<evidence type="ECO:0000256" key="1">
    <source>
        <dbReference type="SAM" id="MobiDB-lite"/>
    </source>
</evidence>
<evidence type="ECO:0000313" key="2">
    <source>
        <dbReference type="EMBL" id="CAG8662972.1"/>
    </source>
</evidence>
<comment type="caution">
    <text evidence="2">The sequence shown here is derived from an EMBL/GenBank/DDBJ whole genome shotgun (WGS) entry which is preliminary data.</text>
</comment>
<dbReference type="AlphaFoldDB" id="A0A9N9E3N1"/>